<evidence type="ECO:0000313" key="2">
    <source>
        <dbReference type="EMBL" id="GGA54316.1"/>
    </source>
</evidence>
<accession>A0ABQ1H084</accession>
<organism evidence="2 3">
    <name type="scientific">Sphingomonas psychrolutea</name>
    <dbReference type="NCBI Taxonomy" id="1259676"/>
    <lineage>
        <taxon>Bacteria</taxon>
        <taxon>Pseudomonadati</taxon>
        <taxon>Pseudomonadota</taxon>
        <taxon>Alphaproteobacteria</taxon>
        <taxon>Sphingomonadales</taxon>
        <taxon>Sphingomonadaceae</taxon>
        <taxon>Sphingomonas</taxon>
    </lineage>
</organism>
<gene>
    <name evidence="2" type="ORF">GCM10011395_25950</name>
</gene>
<dbReference type="EMBL" id="BMDW01000016">
    <property type="protein sequence ID" value="GGA54316.1"/>
    <property type="molecule type" value="Genomic_DNA"/>
</dbReference>
<keyword evidence="3" id="KW-1185">Reference proteome</keyword>
<dbReference type="Proteomes" id="UP000618591">
    <property type="component" value="Unassembled WGS sequence"/>
</dbReference>
<feature type="region of interest" description="Disordered" evidence="1">
    <location>
        <begin position="21"/>
        <end position="65"/>
    </location>
</feature>
<proteinExistence type="predicted"/>
<feature type="compositionally biased region" description="Low complexity" evidence="1">
    <location>
        <begin position="32"/>
        <end position="46"/>
    </location>
</feature>
<sequence length="65" mass="6542">MTGRWAQCWARAVVRWPAARSSGMGAGKGTGAALSAPALAKASSAPTGRRVALASPSDGGFADRR</sequence>
<reference evidence="3" key="1">
    <citation type="journal article" date="2019" name="Int. J. Syst. Evol. Microbiol.">
        <title>The Global Catalogue of Microorganisms (GCM) 10K type strain sequencing project: providing services to taxonomists for standard genome sequencing and annotation.</title>
        <authorList>
            <consortium name="The Broad Institute Genomics Platform"/>
            <consortium name="The Broad Institute Genome Sequencing Center for Infectious Disease"/>
            <person name="Wu L."/>
            <person name="Ma J."/>
        </authorList>
    </citation>
    <scope>NUCLEOTIDE SEQUENCE [LARGE SCALE GENOMIC DNA]</scope>
    <source>
        <strain evidence="3">CGMCC 1.10106</strain>
    </source>
</reference>
<evidence type="ECO:0000313" key="3">
    <source>
        <dbReference type="Proteomes" id="UP000618591"/>
    </source>
</evidence>
<comment type="caution">
    <text evidence="2">The sequence shown here is derived from an EMBL/GenBank/DDBJ whole genome shotgun (WGS) entry which is preliminary data.</text>
</comment>
<evidence type="ECO:0000256" key="1">
    <source>
        <dbReference type="SAM" id="MobiDB-lite"/>
    </source>
</evidence>
<protein>
    <submittedName>
        <fullName evidence="2">Uncharacterized protein</fullName>
    </submittedName>
</protein>
<name>A0ABQ1H084_9SPHN</name>